<keyword evidence="1" id="KW-0732">Signal</keyword>
<evidence type="ECO:0000313" key="2">
    <source>
        <dbReference type="EMBL" id="MEK8046233.1"/>
    </source>
</evidence>
<evidence type="ECO:0000313" key="3">
    <source>
        <dbReference type="Proteomes" id="UP001379945"/>
    </source>
</evidence>
<evidence type="ECO:0000256" key="1">
    <source>
        <dbReference type="SAM" id="SignalP"/>
    </source>
</evidence>
<name>A0ABU9C384_9BURK</name>
<reference evidence="2 3" key="1">
    <citation type="submission" date="2024-04" db="EMBL/GenBank/DDBJ databases">
        <title>Novel species of the genus Ideonella isolated from streams.</title>
        <authorList>
            <person name="Lu H."/>
        </authorList>
    </citation>
    <scope>NUCLEOTIDE SEQUENCE [LARGE SCALE GENOMIC DNA]</scope>
    <source>
        <strain evidence="2 3">LYT19W</strain>
    </source>
</reference>
<sequence length="203" mass="21185">MTFTPTLTKLALATALGSSLLATQLPAVAGEGHDHGDAPAAASGPALPRFTATSDQFELVGVINGKDVTLYLDGFADNQPVRDARIELSLAGEKLEAQKHGEDTYEVTLAQAPNAGEWPVTAKVTVGALTSELKGDLDLHGAEEAHGEGDGHDHEESHAPNKLAWGAGAAVVLGLLALAGRRWWLHRRASPQPSHQARTGEAA</sequence>
<organism evidence="2 3">
    <name type="scientific">Ideonella margarita</name>
    <dbReference type="NCBI Taxonomy" id="2984191"/>
    <lineage>
        <taxon>Bacteria</taxon>
        <taxon>Pseudomonadati</taxon>
        <taxon>Pseudomonadota</taxon>
        <taxon>Betaproteobacteria</taxon>
        <taxon>Burkholderiales</taxon>
        <taxon>Sphaerotilaceae</taxon>
        <taxon>Ideonella</taxon>
    </lineage>
</organism>
<dbReference type="EMBL" id="JBBUTI010000005">
    <property type="protein sequence ID" value="MEK8046233.1"/>
    <property type="molecule type" value="Genomic_DNA"/>
</dbReference>
<feature type="chain" id="PRO_5045923399" evidence="1">
    <location>
        <begin position="30"/>
        <end position="203"/>
    </location>
</feature>
<proteinExistence type="predicted"/>
<accession>A0ABU9C384</accession>
<protein>
    <submittedName>
        <fullName evidence="2">Uncharacterized protein</fullName>
    </submittedName>
</protein>
<dbReference type="RefSeq" id="WP_341398522.1">
    <property type="nucleotide sequence ID" value="NZ_JBBUTI010000005.1"/>
</dbReference>
<gene>
    <name evidence="2" type="ORF">AACH00_07765</name>
</gene>
<feature type="signal peptide" evidence="1">
    <location>
        <begin position="1"/>
        <end position="29"/>
    </location>
</feature>
<keyword evidence="3" id="KW-1185">Reference proteome</keyword>
<dbReference type="Proteomes" id="UP001379945">
    <property type="component" value="Unassembled WGS sequence"/>
</dbReference>
<comment type="caution">
    <text evidence="2">The sequence shown here is derived from an EMBL/GenBank/DDBJ whole genome shotgun (WGS) entry which is preliminary data.</text>
</comment>